<dbReference type="Proteomes" id="UP000251577">
    <property type="component" value="Unassembled WGS sequence"/>
</dbReference>
<dbReference type="GO" id="GO:0003848">
    <property type="term" value="F:2-amino-4-hydroxy-6-hydroxymethyldihydropteridine diphosphokinase activity"/>
    <property type="evidence" value="ECO:0007669"/>
    <property type="project" value="UniProtKB-EC"/>
</dbReference>
<dbReference type="SUPFAM" id="SSF55083">
    <property type="entry name" value="6-hydroxymethyl-7,8-dihydropterin pyrophosphokinase, HPPK"/>
    <property type="match status" value="1"/>
</dbReference>
<keyword evidence="5" id="KW-0547">Nucleotide-binding</keyword>
<evidence type="ECO:0000259" key="9">
    <source>
        <dbReference type="PROSITE" id="PS00794"/>
    </source>
</evidence>
<keyword evidence="11" id="KW-1185">Reference proteome</keyword>
<dbReference type="NCBIfam" id="TIGR01498">
    <property type="entry name" value="folK"/>
    <property type="match status" value="1"/>
</dbReference>
<comment type="caution">
    <text evidence="10">The sequence shown here is derived from an EMBL/GenBank/DDBJ whole genome shotgun (WGS) entry which is preliminary data.</text>
</comment>
<evidence type="ECO:0000256" key="6">
    <source>
        <dbReference type="ARBA" id="ARBA00022777"/>
    </source>
</evidence>
<accession>A0A364V5C3</accession>
<comment type="pathway">
    <text evidence="2">Cofactor biosynthesis; tetrahydrofolate biosynthesis; 2-amino-4-hydroxy-6-hydroxymethyl-7,8-dihydropteridine diphosphate from 7,8-dihydroneopterin triphosphate: step 4/4.</text>
</comment>
<evidence type="ECO:0000256" key="2">
    <source>
        <dbReference type="ARBA" id="ARBA00005051"/>
    </source>
</evidence>
<dbReference type="EMBL" id="QHCV01000055">
    <property type="protein sequence ID" value="RAV31832.1"/>
    <property type="molecule type" value="Genomic_DNA"/>
</dbReference>
<dbReference type="RefSeq" id="WP_113630924.1">
    <property type="nucleotide sequence ID" value="NZ_QHCV01000055.1"/>
</dbReference>
<dbReference type="AlphaFoldDB" id="A0A364V5C3"/>
<evidence type="ECO:0000256" key="4">
    <source>
        <dbReference type="ARBA" id="ARBA00022679"/>
    </source>
</evidence>
<keyword evidence="7" id="KW-0067">ATP-binding</keyword>
<feature type="domain" description="7,8-dihydro-6-hydroxymethylpterin-pyrophosphokinase" evidence="9">
    <location>
        <begin position="92"/>
        <end position="103"/>
    </location>
</feature>
<dbReference type="EC" id="2.7.6.3" evidence="3"/>
<dbReference type="PANTHER" id="PTHR43071">
    <property type="entry name" value="2-AMINO-4-HYDROXY-6-HYDROXYMETHYLDIHYDROPTERIDINE PYROPHOSPHOKINASE"/>
    <property type="match status" value="1"/>
</dbReference>
<dbReference type="GO" id="GO:0016301">
    <property type="term" value="F:kinase activity"/>
    <property type="evidence" value="ECO:0007669"/>
    <property type="project" value="UniProtKB-KW"/>
</dbReference>
<dbReference type="InterPro" id="IPR000550">
    <property type="entry name" value="Hppk"/>
</dbReference>
<dbReference type="Pfam" id="PF01288">
    <property type="entry name" value="HPPK"/>
    <property type="match status" value="1"/>
</dbReference>
<name>A0A364V5C3_9CORY</name>
<dbReference type="PANTHER" id="PTHR43071:SF1">
    <property type="entry name" value="2-AMINO-4-HYDROXY-6-HYDROXYMETHYLDIHYDROPTERIDINE PYROPHOSPHOKINASE"/>
    <property type="match status" value="1"/>
</dbReference>
<reference evidence="10 11" key="1">
    <citation type="journal article" date="2018" name="Syst. Appl. Microbiol.">
        <title>Corynebacterium heidelbergense sp. nov., isolated from the preen glands of Egyptian geese (Alopochen aegyptiacus).</title>
        <authorList>
            <person name="Braun M.S."/>
            <person name="Wang E."/>
            <person name="Zimmermann S."/>
            <person name="Wink M."/>
        </authorList>
    </citation>
    <scope>NUCLEOTIDE SEQUENCE [LARGE SCALE GENOMIC DNA]</scope>
    <source>
        <strain evidence="10 11">647</strain>
    </source>
</reference>
<protein>
    <recommendedName>
        <fullName evidence="3">2-amino-4-hydroxy-6-hydroxymethyldihydropteridine diphosphokinase</fullName>
        <ecNumber evidence="3">2.7.6.3</ecNumber>
    </recommendedName>
</protein>
<keyword evidence="8" id="KW-0289">Folate biosynthesis</keyword>
<keyword evidence="4" id="KW-0808">Transferase</keyword>
<dbReference type="PROSITE" id="PS00794">
    <property type="entry name" value="HPPK"/>
    <property type="match status" value="1"/>
</dbReference>
<dbReference type="CDD" id="cd00483">
    <property type="entry name" value="HPPK"/>
    <property type="match status" value="1"/>
</dbReference>
<dbReference type="Gene3D" id="3.30.70.560">
    <property type="entry name" value="7,8-Dihydro-6-hydroxymethylpterin-pyrophosphokinase HPPK"/>
    <property type="match status" value="1"/>
</dbReference>
<dbReference type="GO" id="GO:0046654">
    <property type="term" value="P:tetrahydrofolate biosynthetic process"/>
    <property type="evidence" value="ECO:0007669"/>
    <property type="project" value="UniProtKB-UniPathway"/>
</dbReference>
<dbReference type="UniPathway" id="UPA00077">
    <property type="reaction ID" value="UER00155"/>
</dbReference>
<dbReference type="InterPro" id="IPR035907">
    <property type="entry name" value="Hppk_sf"/>
</dbReference>
<evidence type="ECO:0000256" key="3">
    <source>
        <dbReference type="ARBA" id="ARBA00013253"/>
    </source>
</evidence>
<sequence>MGRAILGLGSNLPGDLATPADQLRRAVAALHALPDVTVCATSRLFRTPPWGGVDQAEFANAAVDVATTLPPLDLLHACQNVERAGGRVREVRWGPRTVDVDVLAFFPDATNPRAETLSQGRWGDELVLPHPYAHRRGFVLLPWADIGPEDGLRGRPVREWLAGLPPAETRAIEPVGQLGWRPCSE</sequence>
<comment type="catalytic activity">
    <reaction evidence="1">
        <text>6-hydroxymethyl-7,8-dihydropterin + ATP = (7,8-dihydropterin-6-yl)methyl diphosphate + AMP + H(+)</text>
        <dbReference type="Rhea" id="RHEA:11412"/>
        <dbReference type="ChEBI" id="CHEBI:15378"/>
        <dbReference type="ChEBI" id="CHEBI:30616"/>
        <dbReference type="ChEBI" id="CHEBI:44841"/>
        <dbReference type="ChEBI" id="CHEBI:72950"/>
        <dbReference type="ChEBI" id="CHEBI:456215"/>
        <dbReference type="EC" id="2.7.6.3"/>
    </reaction>
</comment>
<evidence type="ECO:0000313" key="11">
    <source>
        <dbReference type="Proteomes" id="UP000251577"/>
    </source>
</evidence>
<evidence type="ECO:0000313" key="10">
    <source>
        <dbReference type="EMBL" id="RAV31832.1"/>
    </source>
</evidence>
<evidence type="ECO:0000256" key="1">
    <source>
        <dbReference type="ARBA" id="ARBA00000198"/>
    </source>
</evidence>
<gene>
    <name evidence="10" type="primary">folK</name>
    <name evidence="10" type="ORF">DLJ54_06335</name>
</gene>
<keyword evidence="6 10" id="KW-0418">Kinase</keyword>
<organism evidence="10 11">
    <name type="scientific">Corynebacterium heidelbergense</name>
    <dbReference type="NCBI Taxonomy" id="2055947"/>
    <lineage>
        <taxon>Bacteria</taxon>
        <taxon>Bacillati</taxon>
        <taxon>Actinomycetota</taxon>
        <taxon>Actinomycetes</taxon>
        <taxon>Mycobacteriales</taxon>
        <taxon>Corynebacteriaceae</taxon>
        <taxon>Corynebacterium</taxon>
    </lineage>
</organism>
<proteinExistence type="predicted"/>
<evidence type="ECO:0000256" key="7">
    <source>
        <dbReference type="ARBA" id="ARBA00022840"/>
    </source>
</evidence>
<dbReference type="GO" id="GO:0046656">
    <property type="term" value="P:folic acid biosynthetic process"/>
    <property type="evidence" value="ECO:0007669"/>
    <property type="project" value="UniProtKB-KW"/>
</dbReference>
<evidence type="ECO:0000256" key="8">
    <source>
        <dbReference type="ARBA" id="ARBA00022909"/>
    </source>
</evidence>
<dbReference type="GO" id="GO:0005524">
    <property type="term" value="F:ATP binding"/>
    <property type="evidence" value="ECO:0007669"/>
    <property type="project" value="UniProtKB-KW"/>
</dbReference>
<evidence type="ECO:0000256" key="5">
    <source>
        <dbReference type="ARBA" id="ARBA00022741"/>
    </source>
</evidence>